<dbReference type="PANTHER" id="PTHR30217">
    <property type="entry name" value="PEPTIDASE U32 FAMILY"/>
    <property type="match status" value="1"/>
</dbReference>
<feature type="domain" description="Peptidase U32 collagenase" evidence="1">
    <location>
        <begin position="415"/>
        <end position="536"/>
    </location>
</feature>
<dbReference type="InterPro" id="IPR020988">
    <property type="entry name" value="Pept_U32_collagenase"/>
</dbReference>
<proteinExistence type="predicted"/>
<dbReference type="RefSeq" id="WP_071907386.1">
    <property type="nucleotide sequence ID" value="NZ_LT607756.1"/>
</dbReference>
<dbReference type="PATRIC" id="fig|129848.4.peg.1797"/>
<name>A0A1D3L4A4_9EURY</name>
<accession>A0A1D3L4A4</accession>
<dbReference type="Pfam" id="PF12392">
    <property type="entry name" value="DUF3656"/>
    <property type="match status" value="1"/>
</dbReference>
<reference evidence="2" key="1">
    <citation type="submission" date="2016-08" db="EMBL/GenBank/DDBJ databases">
        <authorList>
            <person name="Seilhamer J.J."/>
        </authorList>
    </citation>
    <scope>NUCLEOTIDE SEQUENCE [LARGE SCALE GENOMIC DNA]</scope>
    <source>
        <strain evidence="2">Buetzberg</strain>
    </source>
</reference>
<dbReference type="InterPro" id="IPR051454">
    <property type="entry name" value="RNA/ubiquinone_mod_enzymes"/>
</dbReference>
<dbReference type="EC" id="3.4.-.-" evidence="2"/>
<keyword evidence="2" id="KW-0378">Hydrolase</keyword>
<evidence type="ECO:0000259" key="1">
    <source>
        <dbReference type="Pfam" id="PF12392"/>
    </source>
</evidence>
<dbReference type="EMBL" id="LT607756">
    <property type="protein sequence ID" value="SCG86310.1"/>
    <property type="molecule type" value="Genomic_DNA"/>
</dbReference>
<dbReference type="AlphaFoldDB" id="A0A1D3L4A4"/>
<dbReference type="InterPro" id="IPR001539">
    <property type="entry name" value="Peptidase_U32"/>
</dbReference>
<dbReference type="KEGG" id="mcub:MCBB_1755"/>
<dbReference type="Pfam" id="PF01136">
    <property type="entry name" value="Peptidase_U32"/>
    <property type="match status" value="2"/>
</dbReference>
<dbReference type="Proteomes" id="UP000094707">
    <property type="component" value="Chromosome I"/>
</dbReference>
<dbReference type="GO" id="GO:0008233">
    <property type="term" value="F:peptidase activity"/>
    <property type="evidence" value="ECO:0007669"/>
    <property type="project" value="UniProtKB-KW"/>
</dbReference>
<evidence type="ECO:0000313" key="3">
    <source>
        <dbReference type="Proteomes" id="UP000094707"/>
    </source>
</evidence>
<dbReference type="PROSITE" id="PS01276">
    <property type="entry name" value="PEPTIDASE_U32"/>
    <property type="match status" value="1"/>
</dbReference>
<keyword evidence="3" id="KW-1185">Reference proteome</keyword>
<keyword evidence="2" id="KW-0645">Protease</keyword>
<dbReference type="GeneID" id="30412594"/>
<sequence length="904" mass="101729">MAQKSSETVLPELLAPAGSMDALRAAVNAGADAVYLAGRRFGARHYASNFQDTELKEALDYAHLNGVKVYVTVNTLIKDSELDSVAVYLLWLYEIGVDAVIIQDLGVASLVMEMVPDLEMHASTQMTIHSLEGVEWARDFGFKRVILSREVKLREIRKILKKTAESIEVEVFGHGALCYSYSGQCLMSSFIGGRSGNRGMCAQPCRKPYHLVHGDRDEHGIPSKLSKVNLEEKYLLSTRDLSVYRHLHELVESGVHSIKIEGRMRSPEYVAVVVDIYRRALDAIADGEWLPQDEDVSNLKLAFNRGFTKGYLMDTGFKSVMGRSKPGNRGLYIGDVVGYKAKSREAIVKVMNVMIPQRGDGIVFKGKYAGERDYGMVLNEDVKVLGRYGKTKKGKSKQVKIALNVNKPLKEGYKLFITRRKDLMDSADSLIHKVYPHPIPVDMKIHWDEDRAAHLTCEFRVNGIERSVEYVSPFKFEKAIKKPLETSQIKKQLRKTGGTPFKIKKLDISYPGDLFAPVSKLNQLRRDVLTEVEKTVLGSFKTPERDLEAAKNRYHNLKSNLTGNLDEKRFEVEEGDTSFPFLSIYINNAEAIDAACKAGCKCIYLEPNTGITCSEKDYENYFKDVSDVLKDACKLCRSYEVDLIWKWPNIIPEGYINHALPIINELTADKRLNLSGVMVDDVGTAKSLKNMFEDLKIFGSMGINLWNHRSAREISETFDAVTLSPELSGEEIFDLVRSFAPLRKSEHKGVKLSLELMVQGNLEVMTTEDCIPCLLKPEKKIETPNFKEIQREFLGIKDVKNRVFPVRWDCSLKTHILNSVELCLLDHLPQIINMGMDSVAIDARGKPPEYAEIMVSAYVDALESCKKPKSKGELKKKLNMIKSDVKKFSAGGITTGNFIRGVKI</sequence>
<dbReference type="PANTHER" id="PTHR30217:SF10">
    <property type="entry name" value="23S RRNA 5-HYDROXYCYTIDINE C2501 SYNTHASE"/>
    <property type="match status" value="1"/>
</dbReference>
<gene>
    <name evidence="2" type="primary">yrrO</name>
    <name evidence="2" type="ORF">MCBB_1755</name>
</gene>
<protein>
    <submittedName>
        <fullName evidence="2">Putative protease YrrO</fullName>
        <ecNumber evidence="2">3.4.-.-</ecNumber>
    </submittedName>
</protein>
<dbReference type="OrthoDB" id="51464at2157"/>
<organism evidence="2 3">
    <name type="scientific">Methanobacterium congolense</name>
    <dbReference type="NCBI Taxonomy" id="118062"/>
    <lineage>
        <taxon>Archaea</taxon>
        <taxon>Methanobacteriati</taxon>
        <taxon>Methanobacteriota</taxon>
        <taxon>Methanomada group</taxon>
        <taxon>Methanobacteria</taxon>
        <taxon>Methanobacteriales</taxon>
        <taxon>Methanobacteriaceae</taxon>
        <taxon>Methanobacterium</taxon>
    </lineage>
</organism>
<evidence type="ECO:0000313" key="2">
    <source>
        <dbReference type="EMBL" id="SCG86310.1"/>
    </source>
</evidence>
<dbReference type="GO" id="GO:0006508">
    <property type="term" value="P:proteolysis"/>
    <property type="evidence" value="ECO:0007669"/>
    <property type="project" value="UniProtKB-KW"/>
</dbReference>